<dbReference type="SUPFAM" id="SSF52540">
    <property type="entry name" value="P-loop containing nucleoside triphosphate hydrolases"/>
    <property type="match status" value="1"/>
</dbReference>
<dbReference type="CDD" id="cd00009">
    <property type="entry name" value="AAA"/>
    <property type="match status" value="1"/>
</dbReference>
<evidence type="ECO:0000313" key="11">
    <source>
        <dbReference type="EMBL" id="SFP99457.1"/>
    </source>
</evidence>
<dbReference type="GO" id="GO:0006355">
    <property type="term" value="P:regulation of DNA-templated transcription"/>
    <property type="evidence" value="ECO:0007669"/>
    <property type="project" value="InterPro"/>
</dbReference>
<dbReference type="Pfam" id="PF25601">
    <property type="entry name" value="AAA_lid_14"/>
    <property type="match status" value="1"/>
</dbReference>
<evidence type="ECO:0000259" key="10">
    <source>
        <dbReference type="PROSITE" id="PS50110"/>
    </source>
</evidence>
<dbReference type="GO" id="GO:0000160">
    <property type="term" value="P:phosphorelay signal transduction system"/>
    <property type="evidence" value="ECO:0007669"/>
    <property type="project" value="UniProtKB-KW"/>
</dbReference>
<dbReference type="InterPro" id="IPR025662">
    <property type="entry name" value="Sigma_54_int_dom_ATP-bd_1"/>
</dbReference>
<dbReference type="PANTHER" id="PTHR32071">
    <property type="entry name" value="TRANSCRIPTIONAL REGULATORY PROTEIN"/>
    <property type="match status" value="1"/>
</dbReference>
<sequence length="450" mass="48663">MSGVVILVEDDTALREATVQTLELADLAVLSFSRAEPALAELGRGMAGAVVTDVRMPGLDGFGMLARARDIDPDVPVLLVTGHGDVPMAVAALKQGAFDFLTKPFAADHLVAATRRALERRALMLENRRLRAAAAESETENPLIGVSPQVARLRRSIDRLAAVDVDVLIEGETGTGKDLVALLLHRRSRRSARPYVVIDCAALPADLAEAELFGHMSDSVPHSRASKVGRIAAVAGGTLLLDGIDALSPALQSRLLRVIEEREVVPIGATRPDTVSLRVVATSTAKLEEAVRTGAFRADLYHRIARIRLKLPALRERPEDVPLLFAHFLADAAATLRLAAPVPDEAQRRYLFAHGWSGNVRELRNHAFELVLGERDGGGATHSIARPLRDRVSTFEAQAIIEALTTARGRVTIVCELLGVPRKTLYEKMDRHGIDPSLYRVPASDVPDDS</sequence>
<dbReference type="Gene3D" id="1.10.10.60">
    <property type="entry name" value="Homeodomain-like"/>
    <property type="match status" value="1"/>
</dbReference>
<organism evidence="11 12">
    <name type="scientific">Sphingomonas rubra</name>
    <dbReference type="NCBI Taxonomy" id="634430"/>
    <lineage>
        <taxon>Bacteria</taxon>
        <taxon>Pseudomonadati</taxon>
        <taxon>Pseudomonadota</taxon>
        <taxon>Alphaproteobacteria</taxon>
        <taxon>Sphingomonadales</taxon>
        <taxon>Sphingomonadaceae</taxon>
        <taxon>Sphingomonas</taxon>
    </lineage>
</organism>
<dbReference type="InterPro" id="IPR058031">
    <property type="entry name" value="AAA_lid_NorR"/>
</dbReference>
<dbReference type="GO" id="GO:0043565">
    <property type="term" value="F:sequence-specific DNA binding"/>
    <property type="evidence" value="ECO:0007669"/>
    <property type="project" value="InterPro"/>
</dbReference>
<gene>
    <name evidence="11" type="ORF">SAMN04488241_1182</name>
</gene>
<dbReference type="Pfam" id="PF00072">
    <property type="entry name" value="Response_reg"/>
    <property type="match status" value="1"/>
</dbReference>
<dbReference type="Gene3D" id="3.40.50.300">
    <property type="entry name" value="P-loop containing nucleotide triphosphate hydrolases"/>
    <property type="match status" value="1"/>
</dbReference>
<evidence type="ECO:0000256" key="2">
    <source>
        <dbReference type="ARBA" id="ARBA00022741"/>
    </source>
</evidence>
<dbReference type="AlphaFoldDB" id="A0A1I5UWP3"/>
<dbReference type="Pfam" id="PF02954">
    <property type="entry name" value="HTH_8"/>
    <property type="match status" value="1"/>
</dbReference>
<feature type="modified residue" description="4-aspartylphosphate" evidence="8">
    <location>
        <position position="53"/>
    </location>
</feature>
<dbReference type="SMART" id="SM00448">
    <property type="entry name" value="REC"/>
    <property type="match status" value="1"/>
</dbReference>
<keyword evidence="6" id="KW-0010">Activator</keyword>
<dbReference type="PANTHER" id="PTHR32071:SF57">
    <property type="entry name" value="C4-DICARBOXYLATE TRANSPORT TRANSCRIPTIONAL REGULATORY PROTEIN DCTD"/>
    <property type="match status" value="1"/>
</dbReference>
<evidence type="ECO:0000259" key="9">
    <source>
        <dbReference type="PROSITE" id="PS50045"/>
    </source>
</evidence>
<dbReference type="InterPro" id="IPR003593">
    <property type="entry name" value="AAA+_ATPase"/>
</dbReference>
<dbReference type="STRING" id="634430.SAMN04488241_1182"/>
<keyword evidence="12" id="KW-1185">Reference proteome</keyword>
<dbReference type="EMBL" id="FOXP01000018">
    <property type="protein sequence ID" value="SFP99457.1"/>
    <property type="molecule type" value="Genomic_DNA"/>
</dbReference>
<keyword evidence="5" id="KW-0805">Transcription regulation</keyword>
<protein>
    <submittedName>
        <fullName evidence="11">Two component, sigma54 specific, transcriptional regulator, Fis family</fullName>
    </submittedName>
</protein>
<dbReference type="PROSITE" id="PS50110">
    <property type="entry name" value="RESPONSE_REGULATORY"/>
    <property type="match status" value="1"/>
</dbReference>
<accession>A0A1I5UWP3</accession>
<dbReference type="InterPro" id="IPR001789">
    <property type="entry name" value="Sig_transdc_resp-reg_receiver"/>
</dbReference>
<dbReference type="FunFam" id="3.40.50.2300:FF:000018">
    <property type="entry name" value="DNA-binding transcriptional regulator NtrC"/>
    <property type="match status" value="1"/>
</dbReference>
<dbReference type="InterPro" id="IPR009057">
    <property type="entry name" value="Homeodomain-like_sf"/>
</dbReference>
<evidence type="ECO:0000256" key="1">
    <source>
        <dbReference type="ARBA" id="ARBA00022553"/>
    </source>
</evidence>
<name>A0A1I5UWP3_9SPHN</name>
<evidence type="ECO:0000256" key="5">
    <source>
        <dbReference type="ARBA" id="ARBA00023015"/>
    </source>
</evidence>
<feature type="domain" description="Response regulatory" evidence="10">
    <location>
        <begin position="4"/>
        <end position="118"/>
    </location>
</feature>
<dbReference type="InterPro" id="IPR002197">
    <property type="entry name" value="HTH_Fis"/>
</dbReference>
<dbReference type="PROSITE" id="PS50045">
    <property type="entry name" value="SIGMA54_INTERACT_4"/>
    <property type="match status" value="1"/>
</dbReference>
<dbReference type="InterPro" id="IPR027417">
    <property type="entry name" value="P-loop_NTPase"/>
</dbReference>
<reference evidence="11 12" key="1">
    <citation type="submission" date="2016-10" db="EMBL/GenBank/DDBJ databases">
        <authorList>
            <person name="de Groot N.N."/>
        </authorList>
    </citation>
    <scope>NUCLEOTIDE SEQUENCE [LARGE SCALE GENOMIC DNA]</scope>
    <source>
        <strain evidence="11 12">CGMCC 1.9113</strain>
    </source>
</reference>
<dbReference type="Pfam" id="PF00158">
    <property type="entry name" value="Sigma54_activat"/>
    <property type="match status" value="1"/>
</dbReference>
<dbReference type="SUPFAM" id="SSF46689">
    <property type="entry name" value="Homeodomain-like"/>
    <property type="match status" value="1"/>
</dbReference>
<evidence type="ECO:0000256" key="3">
    <source>
        <dbReference type="ARBA" id="ARBA00022840"/>
    </source>
</evidence>
<dbReference type="FunFam" id="3.40.50.300:FF:000006">
    <property type="entry name" value="DNA-binding transcriptional regulator NtrC"/>
    <property type="match status" value="1"/>
</dbReference>
<feature type="domain" description="Sigma-54 factor interaction" evidence="9">
    <location>
        <begin position="143"/>
        <end position="372"/>
    </location>
</feature>
<evidence type="ECO:0000256" key="7">
    <source>
        <dbReference type="ARBA" id="ARBA00023163"/>
    </source>
</evidence>
<dbReference type="Gene3D" id="1.10.8.60">
    <property type="match status" value="1"/>
</dbReference>
<dbReference type="OrthoDB" id="9154941at2"/>
<dbReference type="SUPFAM" id="SSF52172">
    <property type="entry name" value="CheY-like"/>
    <property type="match status" value="1"/>
</dbReference>
<dbReference type="CDD" id="cd17549">
    <property type="entry name" value="REC_DctD-like"/>
    <property type="match status" value="1"/>
</dbReference>
<keyword evidence="3" id="KW-0067">ATP-binding</keyword>
<dbReference type="GO" id="GO:0005524">
    <property type="term" value="F:ATP binding"/>
    <property type="evidence" value="ECO:0007669"/>
    <property type="project" value="UniProtKB-KW"/>
</dbReference>
<evidence type="ECO:0000256" key="4">
    <source>
        <dbReference type="ARBA" id="ARBA00023012"/>
    </source>
</evidence>
<dbReference type="RefSeq" id="WP_093334494.1">
    <property type="nucleotide sequence ID" value="NZ_FOXP01000018.1"/>
</dbReference>
<keyword evidence="4" id="KW-0902">Two-component regulatory system</keyword>
<evidence type="ECO:0000256" key="8">
    <source>
        <dbReference type="PROSITE-ProRule" id="PRU00169"/>
    </source>
</evidence>
<dbReference type="InterPro" id="IPR011006">
    <property type="entry name" value="CheY-like_superfamily"/>
</dbReference>
<evidence type="ECO:0000313" key="12">
    <source>
        <dbReference type="Proteomes" id="UP000199586"/>
    </source>
</evidence>
<dbReference type="Proteomes" id="UP000199586">
    <property type="component" value="Unassembled WGS sequence"/>
</dbReference>
<dbReference type="PROSITE" id="PS00675">
    <property type="entry name" value="SIGMA54_INTERACT_1"/>
    <property type="match status" value="1"/>
</dbReference>
<dbReference type="Gene3D" id="3.40.50.2300">
    <property type="match status" value="1"/>
</dbReference>
<dbReference type="InterPro" id="IPR002078">
    <property type="entry name" value="Sigma_54_int"/>
</dbReference>
<dbReference type="SMART" id="SM00382">
    <property type="entry name" value="AAA"/>
    <property type="match status" value="1"/>
</dbReference>
<keyword evidence="7" id="KW-0804">Transcription</keyword>
<keyword evidence="2" id="KW-0547">Nucleotide-binding</keyword>
<keyword evidence="1 8" id="KW-0597">Phosphoprotein</keyword>
<evidence type="ECO:0000256" key="6">
    <source>
        <dbReference type="ARBA" id="ARBA00023159"/>
    </source>
</evidence>
<proteinExistence type="predicted"/>